<name>D6RK23_COPC7</name>
<gene>
    <name evidence="1" type="ORF">CC1G_13554</name>
</gene>
<dbReference type="HOGENOM" id="CLU_1767952_0_0_1"/>
<comment type="caution">
    <text evidence="1">The sequence shown here is derived from an EMBL/GenBank/DDBJ whole genome shotgun (WGS) entry which is preliminary data.</text>
</comment>
<reference evidence="1 2" key="1">
    <citation type="journal article" date="2010" name="Proc. Natl. Acad. Sci. U.S.A.">
        <title>Insights into evolution of multicellular fungi from the assembled chromosomes of the mushroom Coprinopsis cinerea (Coprinus cinereus).</title>
        <authorList>
            <person name="Stajich J.E."/>
            <person name="Wilke S.K."/>
            <person name="Ahren D."/>
            <person name="Au C.H."/>
            <person name="Birren B.W."/>
            <person name="Borodovsky M."/>
            <person name="Burns C."/>
            <person name="Canback B."/>
            <person name="Casselton L.A."/>
            <person name="Cheng C.K."/>
            <person name="Deng J."/>
            <person name="Dietrich F.S."/>
            <person name="Fargo D.C."/>
            <person name="Farman M.L."/>
            <person name="Gathman A.C."/>
            <person name="Goldberg J."/>
            <person name="Guigo R."/>
            <person name="Hoegger P.J."/>
            <person name="Hooker J.B."/>
            <person name="Huggins A."/>
            <person name="James T.Y."/>
            <person name="Kamada T."/>
            <person name="Kilaru S."/>
            <person name="Kodira C."/>
            <person name="Kues U."/>
            <person name="Kupfer D."/>
            <person name="Kwan H.S."/>
            <person name="Lomsadze A."/>
            <person name="Li W."/>
            <person name="Lilly W.W."/>
            <person name="Ma L.J."/>
            <person name="Mackey A.J."/>
            <person name="Manning G."/>
            <person name="Martin F."/>
            <person name="Muraguchi H."/>
            <person name="Natvig D.O."/>
            <person name="Palmerini H."/>
            <person name="Ramesh M.A."/>
            <person name="Rehmeyer C.J."/>
            <person name="Roe B.A."/>
            <person name="Shenoy N."/>
            <person name="Stanke M."/>
            <person name="Ter-Hovhannisyan V."/>
            <person name="Tunlid A."/>
            <person name="Velagapudi R."/>
            <person name="Vision T.J."/>
            <person name="Zeng Q."/>
            <person name="Zolan M.E."/>
            <person name="Pukkila P.J."/>
        </authorList>
    </citation>
    <scope>NUCLEOTIDE SEQUENCE [LARGE SCALE GENOMIC DNA]</scope>
    <source>
        <strain evidence="2">Okayama-7 / 130 / ATCC MYA-4618 / FGSC 9003</strain>
    </source>
</reference>
<dbReference type="RefSeq" id="XP_002912026.1">
    <property type="nucleotide sequence ID" value="XM_002911980.1"/>
</dbReference>
<dbReference type="GeneID" id="6010221"/>
<dbReference type="InParanoid" id="D6RK23"/>
<evidence type="ECO:0000313" key="2">
    <source>
        <dbReference type="Proteomes" id="UP000001861"/>
    </source>
</evidence>
<dbReference type="VEuPathDB" id="FungiDB:CC1G_13554"/>
<dbReference type="EMBL" id="AACS02000001">
    <property type="protein sequence ID" value="EFI28532.1"/>
    <property type="molecule type" value="Genomic_DNA"/>
</dbReference>
<dbReference type="KEGG" id="cci:CC1G_13554"/>
<organism evidence="1 2">
    <name type="scientific">Coprinopsis cinerea (strain Okayama-7 / 130 / ATCC MYA-4618 / FGSC 9003)</name>
    <name type="common">Inky cap fungus</name>
    <name type="synonym">Hormographiella aspergillata</name>
    <dbReference type="NCBI Taxonomy" id="240176"/>
    <lineage>
        <taxon>Eukaryota</taxon>
        <taxon>Fungi</taxon>
        <taxon>Dikarya</taxon>
        <taxon>Basidiomycota</taxon>
        <taxon>Agaricomycotina</taxon>
        <taxon>Agaricomycetes</taxon>
        <taxon>Agaricomycetidae</taxon>
        <taxon>Agaricales</taxon>
        <taxon>Agaricineae</taxon>
        <taxon>Psathyrellaceae</taxon>
        <taxon>Coprinopsis</taxon>
    </lineage>
</organism>
<accession>D6RK23</accession>
<dbReference type="AlphaFoldDB" id="D6RK23"/>
<protein>
    <submittedName>
        <fullName evidence="1">Uncharacterized protein</fullName>
    </submittedName>
</protein>
<dbReference type="OrthoDB" id="3270336at2759"/>
<proteinExistence type="predicted"/>
<evidence type="ECO:0000313" key="1">
    <source>
        <dbReference type="EMBL" id="EFI28532.1"/>
    </source>
</evidence>
<keyword evidence="2" id="KW-1185">Reference proteome</keyword>
<dbReference type="OMA" id="WRARSKM"/>
<sequence length="147" mass="17221">MGEYVDDSLTARELDLICGAYLCIDERTGQTAMKSWWPLARAYERADCGDNYGRWCSRREDWYLRRLRNIENGVENSDQPIAFQQWKTAMRGVGPIRKFHLSIHSSSNAFIEGRIQNLSLEKLSKATVWWRFGSGRGLLRMVETRYY</sequence>
<dbReference type="Proteomes" id="UP000001861">
    <property type="component" value="Unassembled WGS sequence"/>
</dbReference>